<evidence type="ECO:0000313" key="2">
    <source>
        <dbReference type="RefSeq" id="XP_016459661.1"/>
    </source>
</evidence>
<evidence type="ECO:0000256" key="1">
    <source>
        <dbReference type="SAM" id="SignalP"/>
    </source>
</evidence>
<name>A0A1S3Z5J0_TOBAC</name>
<sequence length="248" mass="28417">MAHQLIKLTWVVLAWSAHSQVVKSVVSSSMKASIGYNGLGKWIWNFTCKIWNFTCKHLIVCCRKCQRHKDNIWLVRNMISLQKCTTRSHISRVTNGRYRNSRTQHQSNRNGCYGKDISSCIKETSQQSLNRALQKNSIALKNNCTYWYKAEEQTRSSTTSKDMVYVNGVTMRYRKTEEGKYFNTWDMQGIQLCNHAVNALHANVLKGGKGCQAWVHIPSNVMDSVVKRIGILKQGTWGLIFCTFLVLG</sequence>
<dbReference type="PaxDb" id="4097-A0A1S3Z5J0"/>
<proteinExistence type="predicted"/>
<dbReference type="AlphaFoldDB" id="A0A1S3Z5J0"/>
<feature type="chain" id="PRO_5010233948" evidence="1">
    <location>
        <begin position="20"/>
        <end position="248"/>
    </location>
</feature>
<keyword evidence="1" id="KW-0732">Signal</keyword>
<gene>
    <name evidence="2" type="primary">LOC107783200</name>
</gene>
<protein>
    <submittedName>
        <fullName evidence="2">Uncharacterized protein</fullName>
    </submittedName>
</protein>
<organism evidence="2">
    <name type="scientific">Nicotiana tabacum</name>
    <name type="common">Common tobacco</name>
    <dbReference type="NCBI Taxonomy" id="4097"/>
    <lineage>
        <taxon>Eukaryota</taxon>
        <taxon>Viridiplantae</taxon>
        <taxon>Streptophyta</taxon>
        <taxon>Embryophyta</taxon>
        <taxon>Tracheophyta</taxon>
        <taxon>Spermatophyta</taxon>
        <taxon>Magnoliopsida</taxon>
        <taxon>eudicotyledons</taxon>
        <taxon>Gunneridae</taxon>
        <taxon>Pentapetalae</taxon>
        <taxon>asterids</taxon>
        <taxon>lamiids</taxon>
        <taxon>Solanales</taxon>
        <taxon>Solanaceae</taxon>
        <taxon>Nicotianoideae</taxon>
        <taxon>Nicotianeae</taxon>
        <taxon>Nicotiana</taxon>
    </lineage>
</organism>
<reference evidence="2" key="1">
    <citation type="submission" date="2025-08" db="UniProtKB">
        <authorList>
            <consortium name="RefSeq"/>
        </authorList>
    </citation>
    <scope>IDENTIFICATION</scope>
</reference>
<feature type="signal peptide" evidence="1">
    <location>
        <begin position="1"/>
        <end position="19"/>
    </location>
</feature>
<dbReference type="KEGG" id="nta:107783200"/>
<dbReference type="RefSeq" id="XP_016459661.1">
    <property type="nucleotide sequence ID" value="XM_016604175.1"/>
</dbReference>
<accession>A0A1S3Z5J0</accession>